<proteinExistence type="predicted"/>
<comment type="caution">
    <text evidence="3">The sequence shown here is derived from an EMBL/GenBank/DDBJ whole genome shotgun (WGS) entry which is preliminary data.</text>
</comment>
<name>A0ABP0E350_9PEZI</name>
<evidence type="ECO:0000256" key="2">
    <source>
        <dbReference type="ARBA" id="ARBA00023128"/>
    </source>
</evidence>
<comment type="subcellular location">
    <subcellularLocation>
        <location evidence="1">Mitochondrion</location>
    </subcellularLocation>
</comment>
<evidence type="ECO:0000256" key="1">
    <source>
        <dbReference type="ARBA" id="ARBA00004173"/>
    </source>
</evidence>
<keyword evidence="2" id="KW-0496">Mitochondrion</keyword>
<organism evidence="3 4">
    <name type="scientific">Sporothrix epigloea</name>
    <dbReference type="NCBI Taxonomy" id="1892477"/>
    <lineage>
        <taxon>Eukaryota</taxon>
        <taxon>Fungi</taxon>
        <taxon>Dikarya</taxon>
        <taxon>Ascomycota</taxon>
        <taxon>Pezizomycotina</taxon>
        <taxon>Sordariomycetes</taxon>
        <taxon>Sordariomycetidae</taxon>
        <taxon>Ophiostomatales</taxon>
        <taxon>Ophiostomataceae</taxon>
        <taxon>Sporothrix</taxon>
    </lineage>
</organism>
<evidence type="ECO:0000313" key="3">
    <source>
        <dbReference type="EMBL" id="CAK7275013.1"/>
    </source>
</evidence>
<evidence type="ECO:0008006" key="5">
    <source>
        <dbReference type="Google" id="ProtNLM"/>
    </source>
</evidence>
<dbReference type="Proteomes" id="UP001642502">
    <property type="component" value="Unassembled WGS sequence"/>
</dbReference>
<accession>A0ABP0E350</accession>
<protein>
    <recommendedName>
        <fullName evidence="5">Reverse transcriptase/retrotransposon-derived protein RNase H-like domain-containing protein</fullName>
    </recommendedName>
</protein>
<dbReference type="InterPro" id="IPR043502">
    <property type="entry name" value="DNA/RNA_pol_sf"/>
</dbReference>
<evidence type="ECO:0000313" key="4">
    <source>
        <dbReference type="Proteomes" id="UP001642502"/>
    </source>
</evidence>
<keyword evidence="4" id="KW-1185">Reference proteome</keyword>
<reference evidence="3 4" key="1">
    <citation type="submission" date="2024-01" db="EMBL/GenBank/DDBJ databases">
        <authorList>
            <person name="Allen C."/>
            <person name="Tagirdzhanova G."/>
        </authorList>
    </citation>
    <scope>NUCLEOTIDE SEQUENCE [LARGE SCALE GENOMIC DNA]</scope>
    <source>
        <strain evidence="3 4">CBS 119000</strain>
    </source>
</reference>
<dbReference type="EMBL" id="CAWUON010000172">
    <property type="protein sequence ID" value="CAK7275013.1"/>
    <property type="molecule type" value="Genomic_DNA"/>
</dbReference>
<gene>
    <name evidence="3" type="ORF">SEPCBS119000_006465</name>
</gene>
<sequence length="126" mass="14108">MTEEIVEYLPVSPPKSARIELKQPAIDYQKLKTAFAHMVNVHPFHWTLPLVLVCDASGDDAGAAVYHPQDVIAPGTPLHNILRDNAPVAFLSHPFSSTQKRCSSQERDSRVDVGSEKKFRLKFSRL</sequence>
<dbReference type="SUPFAM" id="SSF56672">
    <property type="entry name" value="DNA/RNA polymerases"/>
    <property type="match status" value="1"/>
</dbReference>